<reference evidence="2 3" key="1">
    <citation type="submission" date="2020-11" db="EMBL/GenBank/DDBJ databases">
        <authorList>
            <person name="Kim M.K."/>
        </authorList>
    </citation>
    <scope>NUCLEOTIDE SEQUENCE [LARGE SCALE GENOMIC DNA]</scope>
    <source>
        <strain evidence="2 3">BT662</strain>
    </source>
</reference>
<accession>A0ABS0I6V4</accession>
<evidence type="ECO:0000313" key="2">
    <source>
        <dbReference type="EMBL" id="MBF9222675.1"/>
    </source>
</evidence>
<feature type="region of interest" description="Disordered" evidence="1">
    <location>
        <begin position="86"/>
        <end position="125"/>
    </location>
</feature>
<name>A0ABS0I6V4_9BACT</name>
<sequence>MPASTPLSVPKDRKTLKNYFRKGSLPTEQHFADLIDSAVNRLDDGFTHSPDNGWQVAGSEERSRLLALYQDLKKLEAKLPSWLLELPPPADGQPGGGLSFSVPSPPDEVGAKARPAATGPPPNVSRLHLQADGKVGIGTTRPTDQLDVRGFVASQGRIGMYVDAAQPSNEVAADGEWKTIISGLNGLNAFEIVAAAYGPSGSGRYAITHATALSAFGRSRSRVYQRDAWFWGWFQKIKFRWVGGVDNYALQMRTASSFGDGSRIVYHITQLFDDRRPVAPAATAAAAVVVPAAAPAQVL</sequence>
<comment type="caution">
    <text evidence="2">The sequence shown here is derived from an EMBL/GenBank/DDBJ whole genome shotgun (WGS) entry which is preliminary data.</text>
</comment>
<dbReference type="Proteomes" id="UP000618931">
    <property type="component" value="Unassembled WGS sequence"/>
</dbReference>
<evidence type="ECO:0000313" key="3">
    <source>
        <dbReference type="Proteomes" id="UP000618931"/>
    </source>
</evidence>
<dbReference type="EMBL" id="JADQDM010000008">
    <property type="protein sequence ID" value="MBF9222675.1"/>
    <property type="molecule type" value="Genomic_DNA"/>
</dbReference>
<protein>
    <recommendedName>
        <fullName evidence="4">Adhesin</fullName>
    </recommendedName>
</protein>
<evidence type="ECO:0000256" key="1">
    <source>
        <dbReference type="SAM" id="MobiDB-lite"/>
    </source>
</evidence>
<dbReference type="RefSeq" id="WP_196294119.1">
    <property type="nucleotide sequence ID" value="NZ_JADQDM010000008.1"/>
</dbReference>
<organism evidence="2 3">
    <name type="scientific">Hymenobacter ruricola</name>
    <dbReference type="NCBI Taxonomy" id="2791023"/>
    <lineage>
        <taxon>Bacteria</taxon>
        <taxon>Pseudomonadati</taxon>
        <taxon>Bacteroidota</taxon>
        <taxon>Cytophagia</taxon>
        <taxon>Cytophagales</taxon>
        <taxon>Hymenobacteraceae</taxon>
        <taxon>Hymenobacter</taxon>
    </lineage>
</organism>
<evidence type="ECO:0008006" key="4">
    <source>
        <dbReference type="Google" id="ProtNLM"/>
    </source>
</evidence>
<keyword evidence="3" id="KW-1185">Reference proteome</keyword>
<proteinExistence type="predicted"/>
<gene>
    <name evidence="2" type="ORF">I2H31_16340</name>
</gene>